<reference evidence="2" key="1">
    <citation type="journal article" date="2020" name="Stud. Mycol.">
        <title>101 Dothideomycetes genomes: a test case for predicting lifestyles and emergence of pathogens.</title>
        <authorList>
            <person name="Haridas S."/>
            <person name="Albert R."/>
            <person name="Binder M."/>
            <person name="Bloem J."/>
            <person name="Labutti K."/>
            <person name="Salamov A."/>
            <person name="Andreopoulos B."/>
            <person name="Baker S."/>
            <person name="Barry K."/>
            <person name="Bills G."/>
            <person name="Bluhm B."/>
            <person name="Cannon C."/>
            <person name="Castanera R."/>
            <person name="Culley D."/>
            <person name="Daum C."/>
            <person name="Ezra D."/>
            <person name="Gonzalez J."/>
            <person name="Henrissat B."/>
            <person name="Kuo A."/>
            <person name="Liang C."/>
            <person name="Lipzen A."/>
            <person name="Lutzoni F."/>
            <person name="Magnuson J."/>
            <person name="Mondo S."/>
            <person name="Nolan M."/>
            <person name="Ohm R."/>
            <person name="Pangilinan J."/>
            <person name="Park H.-J."/>
            <person name="Ramirez L."/>
            <person name="Alfaro M."/>
            <person name="Sun H."/>
            <person name="Tritt A."/>
            <person name="Yoshinaga Y."/>
            <person name="Zwiers L.-H."/>
            <person name="Turgeon B."/>
            <person name="Goodwin S."/>
            <person name="Spatafora J."/>
            <person name="Crous P."/>
            <person name="Grigoriev I."/>
        </authorList>
    </citation>
    <scope>NUCLEOTIDE SEQUENCE</scope>
    <source>
        <strain evidence="2">CBS 133067</strain>
    </source>
</reference>
<dbReference type="EMBL" id="ML978121">
    <property type="protein sequence ID" value="KAF2104286.1"/>
    <property type="molecule type" value="Genomic_DNA"/>
</dbReference>
<evidence type="ECO:0000256" key="1">
    <source>
        <dbReference type="SAM" id="MobiDB-lite"/>
    </source>
</evidence>
<dbReference type="OrthoDB" id="5378679at2759"/>
<dbReference type="AlphaFoldDB" id="A0A9P4IMJ4"/>
<keyword evidence="3" id="KW-1185">Reference proteome</keyword>
<evidence type="ECO:0000313" key="2">
    <source>
        <dbReference type="EMBL" id="KAF2104286.1"/>
    </source>
</evidence>
<dbReference type="Proteomes" id="UP000799772">
    <property type="component" value="Unassembled WGS sequence"/>
</dbReference>
<comment type="caution">
    <text evidence="2">The sequence shown here is derived from an EMBL/GenBank/DDBJ whole genome shotgun (WGS) entry which is preliminary data.</text>
</comment>
<protein>
    <submittedName>
        <fullName evidence="2">Uncharacterized protein</fullName>
    </submittedName>
</protein>
<gene>
    <name evidence="2" type="ORF">NA57DRAFT_70499</name>
</gene>
<organism evidence="2 3">
    <name type="scientific">Rhizodiscina lignyota</name>
    <dbReference type="NCBI Taxonomy" id="1504668"/>
    <lineage>
        <taxon>Eukaryota</taxon>
        <taxon>Fungi</taxon>
        <taxon>Dikarya</taxon>
        <taxon>Ascomycota</taxon>
        <taxon>Pezizomycotina</taxon>
        <taxon>Dothideomycetes</taxon>
        <taxon>Pleosporomycetidae</taxon>
        <taxon>Aulographales</taxon>
        <taxon>Rhizodiscinaceae</taxon>
        <taxon>Rhizodiscina</taxon>
    </lineage>
</organism>
<sequence>MPTRHPRVILLTGAPRRDALDWESNQLLEYLLPAFQDASQGLMRDPLSVPTSETPVSAWRSLPLPNATSQPVAEAAQTHQQNGPEAQPFLSTLNGDDFLEHSFALNEDFTFPLPTAATSSDSADIDATTSFAYTLNETNISIDALTQDDSDPAVAQLLSHARITDLRALPSASELTRLYPQTVTPNVLAGVISTSPPRSVTIRPRRVGQAPKEMDIIELLLGDESAAGFGVTFWLQPLNDSVGQRKAKDESQEKARLAAEEAKLRARLTSLRRGDIVLLTHVALSSFRGKVYGQSLRRRGFGSVSTGIVGLPDNIEVQLGAPEANKLEKVRGWVMQFVGPSAGAGEAKKSMKGGGAEKEQGQRMAANEDLPDDTQ</sequence>
<feature type="region of interest" description="Disordered" evidence="1">
    <location>
        <begin position="343"/>
        <end position="375"/>
    </location>
</feature>
<proteinExistence type="predicted"/>
<evidence type="ECO:0000313" key="3">
    <source>
        <dbReference type="Proteomes" id="UP000799772"/>
    </source>
</evidence>
<name>A0A9P4IMJ4_9PEZI</name>
<accession>A0A9P4IMJ4</accession>